<dbReference type="SUPFAM" id="SSF50494">
    <property type="entry name" value="Trypsin-like serine proteases"/>
    <property type="match status" value="1"/>
</dbReference>
<dbReference type="AlphaFoldDB" id="A0A1I0CDU0"/>
<dbReference type="PRINTS" id="PR00834">
    <property type="entry name" value="PROTEASES2C"/>
</dbReference>
<evidence type="ECO:0000256" key="1">
    <source>
        <dbReference type="SAM" id="SignalP"/>
    </source>
</evidence>
<feature type="signal peptide" evidence="1">
    <location>
        <begin position="1"/>
        <end position="18"/>
    </location>
</feature>
<keyword evidence="1" id="KW-0732">Signal</keyword>
<dbReference type="GO" id="GO:0004252">
    <property type="term" value="F:serine-type endopeptidase activity"/>
    <property type="evidence" value="ECO:0007669"/>
    <property type="project" value="InterPro"/>
</dbReference>
<sequence length="417" mass="46555">MRGIIVWLSLLVTFTSVAQEQAKEIFKELAPSLFQIKIIDKASGEKSSIGSGFQISAQGLIATNYHVISSFARHPEKYTMEYLDHNGDTGELSLLSVDIINDLALVKREIENDAPYFVIANNTPVKGEEIYSLGNPHDLGMIVVPGTYNGLKKESFNDKIHFTGSVNPGMSGGPVVNRDKEVVGINVATAGNQIGFLIPHQKLVALVDDYQENGETTDINVQMTAQLKQNQQKLIDALLEAEWEPRLLDNSGIFPLVKAPFIRCWGDSNSDEEKLVNWAAASCMLEEDVYIDQQFNTGTVELDFRLYRGNDISASKFYNLYENSLTFRSGNDVSKDDSTEFKCQHNIVDNGEQSFTSKTVFCTRAYKDFKGLFDVMFVAFSVDKNDKALISHFTLAGVEQAPALKFTRKFMESVSWN</sequence>
<keyword evidence="3" id="KW-1185">Reference proteome</keyword>
<keyword evidence="2" id="KW-0645">Protease</keyword>
<evidence type="ECO:0000313" key="2">
    <source>
        <dbReference type="EMBL" id="SET17753.1"/>
    </source>
</evidence>
<evidence type="ECO:0000313" key="3">
    <source>
        <dbReference type="Proteomes" id="UP000199308"/>
    </source>
</evidence>
<accession>A0A1I0CDU0</accession>
<keyword evidence="2" id="KW-0378">Hydrolase</keyword>
<name>A0A1I0CDU0_THASX</name>
<dbReference type="InterPro" id="IPR001940">
    <property type="entry name" value="Peptidase_S1C"/>
</dbReference>
<protein>
    <submittedName>
        <fullName evidence="2">Serine protease, S1-C subfamily, contains C-terminal PDZ domain</fullName>
    </submittedName>
</protein>
<dbReference type="GO" id="GO:0006508">
    <property type="term" value="P:proteolysis"/>
    <property type="evidence" value="ECO:0007669"/>
    <property type="project" value="UniProtKB-KW"/>
</dbReference>
<dbReference type="STRING" id="349064.SAMN05660429_01166"/>
<dbReference type="EMBL" id="FOHK01000005">
    <property type="protein sequence ID" value="SET17753.1"/>
    <property type="molecule type" value="Genomic_DNA"/>
</dbReference>
<dbReference type="Pfam" id="PF13365">
    <property type="entry name" value="Trypsin_2"/>
    <property type="match status" value="1"/>
</dbReference>
<proteinExistence type="predicted"/>
<dbReference type="Gene3D" id="2.40.10.120">
    <property type="match status" value="1"/>
</dbReference>
<organism evidence="2 3">
    <name type="scientific">Thalassotalea agarivorans</name>
    <name type="common">Thalassomonas agarivorans</name>
    <dbReference type="NCBI Taxonomy" id="349064"/>
    <lineage>
        <taxon>Bacteria</taxon>
        <taxon>Pseudomonadati</taxon>
        <taxon>Pseudomonadota</taxon>
        <taxon>Gammaproteobacteria</taxon>
        <taxon>Alteromonadales</taxon>
        <taxon>Colwelliaceae</taxon>
        <taxon>Thalassotalea</taxon>
    </lineage>
</organism>
<gene>
    <name evidence="2" type="ORF">SAMN05660429_01166</name>
</gene>
<dbReference type="Proteomes" id="UP000199308">
    <property type="component" value="Unassembled WGS sequence"/>
</dbReference>
<dbReference type="InterPro" id="IPR009003">
    <property type="entry name" value="Peptidase_S1_PA"/>
</dbReference>
<dbReference type="PANTHER" id="PTHR43019">
    <property type="entry name" value="SERINE ENDOPROTEASE DEGS"/>
    <property type="match status" value="1"/>
</dbReference>
<dbReference type="OrthoDB" id="8581982at2"/>
<feature type="chain" id="PRO_5011605907" evidence="1">
    <location>
        <begin position="19"/>
        <end position="417"/>
    </location>
</feature>
<dbReference type="RefSeq" id="WP_093328436.1">
    <property type="nucleotide sequence ID" value="NZ_AP027363.1"/>
</dbReference>
<dbReference type="PANTHER" id="PTHR43019:SF23">
    <property type="entry name" value="PROTEASE DO-LIKE 5, CHLOROPLASTIC"/>
    <property type="match status" value="1"/>
</dbReference>
<reference evidence="2 3" key="1">
    <citation type="submission" date="2016-10" db="EMBL/GenBank/DDBJ databases">
        <authorList>
            <person name="de Groot N.N."/>
        </authorList>
    </citation>
    <scope>NUCLEOTIDE SEQUENCE [LARGE SCALE GENOMIC DNA]</scope>
    <source>
        <strain evidence="2 3">DSM 19706</strain>
    </source>
</reference>